<dbReference type="Gene3D" id="1.10.10.10">
    <property type="entry name" value="Winged helix-like DNA-binding domain superfamily/Winged helix DNA-binding domain"/>
    <property type="match status" value="1"/>
</dbReference>
<dbReference type="PANTHER" id="PTHR48111:SF16">
    <property type="entry name" value="TRANSCRIPTIONAL REGULATORY PROTEIN GLNR"/>
    <property type="match status" value="1"/>
</dbReference>
<feature type="domain" description="OmpR/PhoB-type" evidence="3">
    <location>
        <begin position="131"/>
        <end position="226"/>
    </location>
</feature>
<dbReference type="InterPro" id="IPR001867">
    <property type="entry name" value="OmpR/PhoB-type_DNA-bd"/>
</dbReference>
<dbReference type="GO" id="GO:0000976">
    <property type="term" value="F:transcription cis-regulatory region binding"/>
    <property type="evidence" value="ECO:0007669"/>
    <property type="project" value="TreeGrafter"/>
</dbReference>
<evidence type="ECO:0000256" key="2">
    <source>
        <dbReference type="PROSITE-ProRule" id="PRU01091"/>
    </source>
</evidence>
<organism evidence="4 5">
    <name type="scientific">Mycolicibacter senuensis</name>
    <dbReference type="NCBI Taxonomy" id="386913"/>
    <lineage>
        <taxon>Bacteria</taxon>
        <taxon>Bacillati</taxon>
        <taxon>Actinomycetota</taxon>
        <taxon>Actinomycetes</taxon>
        <taxon>Mycobacteriales</taxon>
        <taxon>Mycobacteriaceae</taxon>
        <taxon>Mycolicibacter</taxon>
    </lineage>
</organism>
<evidence type="ECO:0000256" key="1">
    <source>
        <dbReference type="ARBA" id="ARBA00023125"/>
    </source>
</evidence>
<sequence>MTALEYIGGLESAMEILLLTDRDEFEQTLSALRVFGHSVGRAPLDVTRAGCRGAAAVLVDGCTELASARETCRRLCGWAPSAAVLAVVAAEDFVAVDIDWQVDDVLVATAGPAEAHARLRLALARRRESEQSALQFGELIIHPDSYSVSLSGRELDLTLTEFKLLNYLVRHAGHAFTRTRLLQEVWGGEGSRRKVDVHVQRLRAKLGADHESIVDTVRGVGYMTPESPQPQWAIAN</sequence>
<name>A0A7I9XGI5_9MYCO</name>
<dbReference type="Pfam" id="PF00486">
    <property type="entry name" value="Trans_reg_C"/>
    <property type="match status" value="1"/>
</dbReference>
<dbReference type="Pfam" id="PF21695">
    <property type="entry name" value="GlnR_1st"/>
    <property type="match status" value="1"/>
</dbReference>
<keyword evidence="1 2" id="KW-0238">DNA-binding</keyword>
<feature type="DNA-binding region" description="OmpR/PhoB-type" evidence="2">
    <location>
        <begin position="131"/>
        <end position="226"/>
    </location>
</feature>
<dbReference type="InterPro" id="IPR036388">
    <property type="entry name" value="WH-like_DNA-bd_sf"/>
</dbReference>
<dbReference type="PROSITE" id="PS51755">
    <property type="entry name" value="OMPR_PHOB"/>
    <property type="match status" value="1"/>
</dbReference>
<keyword evidence="5" id="KW-1185">Reference proteome</keyword>
<dbReference type="Gene3D" id="3.40.50.2300">
    <property type="match status" value="1"/>
</dbReference>
<reference evidence="4 5" key="1">
    <citation type="journal article" date="2019" name="Emerg. Microbes Infect.">
        <title>Comprehensive subspecies identification of 175 nontuberculous mycobacteria species based on 7547 genomic profiles.</title>
        <authorList>
            <person name="Matsumoto Y."/>
            <person name="Kinjo T."/>
            <person name="Motooka D."/>
            <person name="Nabeya D."/>
            <person name="Jung N."/>
            <person name="Uechi K."/>
            <person name="Horii T."/>
            <person name="Iida T."/>
            <person name="Fujita J."/>
            <person name="Nakamura S."/>
        </authorList>
    </citation>
    <scope>NUCLEOTIDE SEQUENCE [LARGE SCALE GENOMIC DNA]</scope>
    <source>
        <strain evidence="4 5">JCM 16017</strain>
    </source>
</reference>
<gene>
    <name evidence="4" type="ORF">MSEN_01970</name>
</gene>
<dbReference type="InterPro" id="IPR049170">
    <property type="entry name" value="GlnR_N"/>
</dbReference>
<dbReference type="InterPro" id="IPR039420">
    <property type="entry name" value="WalR-like"/>
</dbReference>
<dbReference type="PANTHER" id="PTHR48111">
    <property type="entry name" value="REGULATOR OF RPOS"/>
    <property type="match status" value="1"/>
</dbReference>
<comment type="caution">
    <text evidence="4">The sequence shown here is derived from an EMBL/GenBank/DDBJ whole genome shotgun (WGS) entry which is preliminary data.</text>
</comment>
<evidence type="ECO:0000313" key="4">
    <source>
        <dbReference type="EMBL" id="GFG68477.1"/>
    </source>
</evidence>
<evidence type="ECO:0000259" key="3">
    <source>
        <dbReference type="PROSITE" id="PS51755"/>
    </source>
</evidence>
<dbReference type="GO" id="GO:0006355">
    <property type="term" value="P:regulation of DNA-templated transcription"/>
    <property type="evidence" value="ECO:0007669"/>
    <property type="project" value="InterPro"/>
</dbReference>
<dbReference type="Proteomes" id="UP000465263">
    <property type="component" value="Unassembled WGS sequence"/>
</dbReference>
<dbReference type="SUPFAM" id="SSF46894">
    <property type="entry name" value="C-terminal effector domain of the bipartite response regulators"/>
    <property type="match status" value="1"/>
</dbReference>
<dbReference type="CDD" id="cd00383">
    <property type="entry name" value="trans_reg_C"/>
    <property type="match status" value="1"/>
</dbReference>
<dbReference type="GO" id="GO:0005829">
    <property type="term" value="C:cytosol"/>
    <property type="evidence" value="ECO:0007669"/>
    <property type="project" value="TreeGrafter"/>
</dbReference>
<accession>A0A7I9XGI5</accession>
<proteinExistence type="predicted"/>
<protein>
    <submittedName>
        <fullName evidence="4">Transcriptional regulator</fullName>
    </submittedName>
</protein>
<dbReference type="EMBL" id="BLKV01000001">
    <property type="protein sequence ID" value="GFG68477.1"/>
    <property type="molecule type" value="Genomic_DNA"/>
</dbReference>
<dbReference type="GO" id="GO:0032993">
    <property type="term" value="C:protein-DNA complex"/>
    <property type="evidence" value="ECO:0007669"/>
    <property type="project" value="TreeGrafter"/>
</dbReference>
<dbReference type="AlphaFoldDB" id="A0A7I9XGI5"/>
<dbReference type="GO" id="GO:0000156">
    <property type="term" value="F:phosphorelay response regulator activity"/>
    <property type="evidence" value="ECO:0007669"/>
    <property type="project" value="TreeGrafter"/>
</dbReference>
<evidence type="ECO:0000313" key="5">
    <source>
        <dbReference type="Proteomes" id="UP000465263"/>
    </source>
</evidence>
<dbReference type="SMART" id="SM00862">
    <property type="entry name" value="Trans_reg_C"/>
    <property type="match status" value="1"/>
</dbReference>
<dbReference type="InterPro" id="IPR016032">
    <property type="entry name" value="Sig_transdc_resp-reg_C-effctor"/>
</dbReference>